<dbReference type="Pfam" id="PF10183">
    <property type="entry name" value="ESSS"/>
    <property type="match status" value="1"/>
</dbReference>
<evidence type="ECO:0000313" key="18">
    <source>
        <dbReference type="EMBL" id="KAK9880047.1"/>
    </source>
</evidence>
<keyword evidence="6" id="KW-0679">Respiratory chain</keyword>
<evidence type="ECO:0000256" key="9">
    <source>
        <dbReference type="ARBA" id="ARBA00022946"/>
    </source>
</evidence>
<comment type="subunit">
    <text evidence="16">Complex I is composed of 45 different subunits. Interacts with BCAP31.</text>
</comment>
<dbReference type="AlphaFoldDB" id="A0AAW1U8H3"/>
<dbReference type="InterPro" id="IPR019329">
    <property type="entry name" value="NADH_UbQ_OxRdtase_ESSS_su"/>
</dbReference>
<keyword evidence="10" id="KW-0249">Electron transport</keyword>
<evidence type="ECO:0000256" key="8">
    <source>
        <dbReference type="ARBA" id="ARBA00022792"/>
    </source>
</evidence>
<evidence type="ECO:0000256" key="2">
    <source>
        <dbReference type="ARBA" id="ARBA00004434"/>
    </source>
</evidence>
<evidence type="ECO:0000256" key="17">
    <source>
        <dbReference type="SAM" id="Phobius"/>
    </source>
</evidence>
<sequence>MNSVLMNRISVGRLAGIINKRLVVTRSVSTSSKKHDTAVVTDVCEKQQSVVQEQSKVNKNWISYGFHTKDKTEDRFWTHITFFTTITLCMTMGFLFFAYMPDHTFREWAQREAFLEIARREKNGLPLLDPNLIDLSKVQLPSDEELGDTEIII</sequence>
<evidence type="ECO:0000256" key="3">
    <source>
        <dbReference type="ARBA" id="ARBA00008915"/>
    </source>
</evidence>
<evidence type="ECO:0000256" key="13">
    <source>
        <dbReference type="ARBA" id="ARBA00023136"/>
    </source>
</evidence>
<reference evidence="18 19" key="1">
    <citation type="submission" date="2023-03" db="EMBL/GenBank/DDBJ databases">
        <title>Genome insight into feeding habits of ladybird beetles.</title>
        <authorList>
            <person name="Li H.-S."/>
            <person name="Huang Y.-H."/>
            <person name="Pang H."/>
        </authorList>
    </citation>
    <scope>NUCLEOTIDE SEQUENCE [LARGE SCALE GENOMIC DNA]</scope>
    <source>
        <strain evidence="18">SYSU_2023b</strain>
        <tissue evidence="18">Whole body</tissue>
    </source>
</reference>
<comment type="subcellular location">
    <subcellularLocation>
        <location evidence="2">Mitochondrion inner membrane</location>
        <topology evidence="2">Single-pass membrane protein</topology>
    </subcellularLocation>
</comment>
<keyword evidence="12" id="KW-0496">Mitochondrion</keyword>
<evidence type="ECO:0000256" key="4">
    <source>
        <dbReference type="ARBA" id="ARBA00018632"/>
    </source>
</evidence>
<proteinExistence type="inferred from homology"/>
<evidence type="ECO:0000256" key="12">
    <source>
        <dbReference type="ARBA" id="ARBA00023128"/>
    </source>
</evidence>
<keyword evidence="13 17" id="KW-0472">Membrane</keyword>
<keyword evidence="11 17" id="KW-1133">Transmembrane helix</keyword>
<dbReference type="GO" id="GO:0005743">
    <property type="term" value="C:mitochondrial inner membrane"/>
    <property type="evidence" value="ECO:0007669"/>
    <property type="project" value="UniProtKB-SubCell"/>
</dbReference>
<keyword evidence="19" id="KW-1185">Reference proteome</keyword>
<evidence type="ECO:0000256" key="10">
    <source>
        <dbReference type="ARBA" id="ARBA00022982"/>
    </source>
</evidence>
<dbReference type="Proteomes" id="UP001431783">
    <property type="component" value="Unassembled WGS sequence"/>
</dbReference>
<dbReference type="EMBL" id="JARQZJ010000063">
    <property type="protein sequence ID" value="KAK9880047.1"/>
    <property type="molecule type" value="Genomic_DNA"/>
</dbReference>
<feature type="transmembrane region" description="Helical" evidence="17">
    <location>
        <begin position="76"/>
        <end position="99"/>
    </location>
</feature>
<evidence type="ECO:0000256" key="6">
    <source>
        <dbReference type="ARBA" id="ARBA00022660"/>
    </source>
</evidence>
<evidence type="ECO:0000256" key="5">
    <source>
        <dbReference type="ARBA" id="ARBA00022448"/>
    </source>
</evidence>
<organism evidence="18 19">
    <name type="scientific">Henosepilachna vigintioctopunctata</name>
    <dbReference type="NCBI Taxonomy" id="420089"/>
    <lineage>
        <taxon>Eukaryota</taxon>
        <taxon>Metazoa</taxon>
        <taxon>Ecdysozoa</taxon>
        <taxon>Arthropoda</taxon>
        <taxon>Hexapoda</taxon>
        <taxon>Insecta</taxon>
        <taxon>Pterygota</taxon>
        <taxon>Neoptera</taxon>
        <taxon>Endopterygota</taxon>
        <taxon>Coleoptera</taxon>
        <taxon>Polyphaga</taxon>
        <taxon>Cucujiformia</taxon>
        <taxon>Coccinelloidea</taxon>
        <taxon>Coccinellidae</taxon>
        <taxon>Epilachninae</taxon>
        <taxon>Epilachnini</taxon>
        <taxon>Henosepilachna</taxon>
    </lineage>
</organism>
<comment type="function">
    <text evidence="1">Accessory subunit of the mitochondrial membrane respiratory chain NADH dehydrogenase (Complex I), that is believed not to be involved in catalysis. Complex I functions in the transfer of electrons from NADH to the respiratory chain. The immediate electron acceptor for the enzyme is believed to be ubiquinone.</text>
</comment>
<keyword evidence="8" id="KW-0999">Mitochondrion inner membrane</keyword>
<evidence type="ECO:0000256" key="15">
    <source>
        <dbReference type="ARBA" id="ARBA00031387"/>
    </source>
</evidence>
<evidence type="ECO:0000313" key="19">
    <source>
        <dbReference type="Proteomes" id="UP001431783"/>
    </source>
</evidence>
<accession>A0AAW1U8H3</accession>
<name>A0AAW1U8H3_9CUCU</name>
<comment type="caution">
    <text evidence="18">The sequence shown here is derived from an EMBL/GenBank/DDBJ whole genome shotgun (WGS) entry which is preliminary data.</text>
</comment>
<evidence type="ECO:0000256" key="16">
    <source>
        <dbReference type="ARBA" id="ARBA00046528"/>
    </source>
</evidence>
<keyword evidence="7 17" id="KW-0812">Transmembrane</keyword>
<gene>
    <name evidence="18" type="ORF">WA026_008558</name>
</gene>
<comment type="similarity">
    <text evidence="3">Belongs to the complex I NDUFB11 subunit family.</text>
</comment>
<protein>
    <recommendedName>
        <fullName evidence="4">NADH dehydrogenase [ubiquinone] 1 beta subcomplex subunit 11, mitochondrial</fullName>
    </recommendedName>
    <alternativeName>
        <fullName evidence="15">Complex I-ESSS</fullName>
    </alternativeName>
    <alternativeName>
        <fullName evidence="14">NADH-ubiquinone oxidoreductase ESSS subunit</fullName>
    </alternativeName>
</protein>
<keyword evidence="9" id="KW-0809">Transit peptide</keyword>
<dbReference type="PANTHER" id="PTHR13327">
    <property type="entry name" value="NADH-UBIQUINONE OXIDOREDUCTASE ESSS SUBUNIT, MITOCHONDRIAL PRECURSOR"/>
    <property type="match status" value="1"/>
</dbReference>
<evidence type="ECO:0000256" key="11">
    <source>
        <dbReference type="ARBA" id="ARBA00022989"/>
    </source>
</evidence>
<dbReference type="PANTHER" id="PTHR13327:SF0">
    <property type="entry name" value="NADH DEHYDROGENASE [UBIQUINONE] 1 BETA SUBCOMPLEX SUBUNIT 11, MITOCHONDRIAL"/>
    <property type="match status" value="1"/>
</dbReference>
<evidence type="ECO:0000256" key="1">
    <source>
        <dbReference type="ARBA" id="ARBA00003195"/>
    </source>
</evidence>
<evidence type="ECO:0000256" key="7">
    <source>
        <dbReference type="ARBA" id="ARBA00022692"/>
    </source>
</evidence>
<evidence type="ECO:0000256" key="14">
    <source>
        <dbReference type="ARBA" id="ARBA00030753"/>
    </source>
</evidence>
<keyword evidence="5" id="KW-0813">Transport</keyword>